<dbReference type="InterPro" id="IPR044151">
    <property type="entry name" value="ALDH_KGSADH"/>
</dbReference>
<keyword evidence="4" id="KW-1185">Reference proteome</keyword>
<dbReference type="PANTHER" id="PTHR43353">
    <property type="entry name" value="SUCCINATE-SEMIALDEHYDE DEHYDROGENASE, MITOCHONDRIAL"/>
    <property type="match status" value="1"/>
</dbReference>
<comment type="caution">
    <text evidence="3">The sequence shown here is derived from an EMBL/GenBank/DDBJ whole genome shotgun (WGS) entry which is preliminary data.</text>
</comment>
<dbReference type="Gene3D" id="3.40.309.10">
    <property type="entry name" value="Aldehyde Dehydrogenase, Chain A, domain 2"/>
    <property type="match status" value="1"/>
</dbReference>
<dbReference type="RefSeq" id="WP_019020058.1">
    <property type="nucleotide sequence ID" value="NZ_BMXD01000009.1"/>
</dbReference>
<dbReference type="InterPro" id="IPR050740">
    <property type="entry name" value="Aldehyde_DH_Superfamily"/>
</dbReference>
<evidence type="ECO:0000313" key="3">
    <source>
        <dbReference type="EMBL" id="MFC3294073.1"/>
    </source>
</evidence>
<evidence type="ECO:0000313" key="4">
    <source>
        <dbReference type="Proteomes" id="UP001595640"/>
    </source>
</evidence>
<gene>
    <name evidence="3" type="ORF">ACFOEI_18685</name>
</gene>
<dbReference type="InterPro" id="IPR016161">
    <property type="entry name" value="Ald_DH/histidinol_DH"/>
</dbReference>
<dbReference type="InterPro" id="IPR016163">
    <property type="entry name" value="Ald_DH_C"/>
</dbReference>
<dbReference type="InterPro" id="IPR016162">
    <property type="entry name" value="Ald_DH_N"/>
</dbReference>
<keyword evidence="1" id="KW-0560">Oxidoreductase</keyword>
<sequence length="528" mass="56708">MTTTIHGKQFIAGTRVAEGGHTELYSIDAVSGEAYEQPFYEATPQDVTAAARAAADAFHPFRAMTPEKRAEFLDTVADEIDALGDDFIAEVKRETALPEGRLTGERSRTTNQLRLFAKLLRRGDFLGARIDRADPERQPPKPDLRQMKLGLGPVAVFGASNFPLAFSVAGGDTASALAAGCPVVVKAHPGHLVTSELVANAIVRAVENSGLPNGVFNMIYGDRVGAQLVQEPAIKAVGFTGSQRGGRALFDLANARPEPIPVFAEMSSINPMFLLDTAIEKRGDDIAKGLAGSVTMGCGQFCTGPGLIIVQRSPETTRFIETLGEHIRELPGQTMLNAGILDNYQERIERFKGLAGMQAAAVGPAEGNQAAAYLFKAEKALLWSKESPLLEEVFGPSTVVVEVDSPEELVDAARLLNGQLTATIMAEEVDLERQRGLIEILEDKVGRLLFNGYPTGVDVCDSMVHGGPYPATTDARGTSVGTLAIERFLRPVCYQNMPESFLPEPLKNANSLGLLRLVDGEYTRDALA</sequence>
<dbReference type="Pfam" id="PF00171">
    <property type="entry name" value="Aldedh"/>
    <property type="match status" value="1"/>
</dbReference>
<reference evidence="4" key="1">
    <citation type="journal article" date="2019" name="Int. J. Syst. Evol. Microbiol.">
        <title>The Global Catalogue of Microorganisms (GCM) 10K type strain sequencing project: providing services to taxonomists for standard genome sequencing and annotation.</title>
        <authorList>
            <consortium name="The Broad Institute Genomics Platform"/>
            <consortium name="The Broad Institute Genome Sequencing Center for Infectious Disease"/>
            <person name="Wu L."/>
            <person name="Ma J."/>
        </authorList>
    </citation>
    <scope>NUCLEOTIDE SEQUENCE [LARGE SCALE GENOMIC DNA]</scope>
    <source>
        <strain evidence="4">KCTC 12847</strain>
    </source>
</reference>
<dbReference type="EMBL" id="JBHRUH010000040">
    <property type="protein sequence ID" value="MFC3294073.1"/>
    <property type="molecule type" value="Genomic_DNA"/>
</dbReference>
<organism evidence="3 4">
    <name type="scientific">Modicisalibacter luteus</name>
    <dbReference type="NCBI Taxonomy" id="453962"/>
    <lineage>
        <taxon>Bacteria</taxon>
        <taxon>Pseudomonadati</taxon>
        <taxon>Pseudomonadota</taxon>
        <taxon>Gammaproteobacteria</taxon>
        <taxon>Oceanospirillales</taxon>
        <taxon>Halomonadaceae</taxon>
        <taxon>Modicisalibacter</taxon>
    </lineage>
</organism>
<dbReference type="Proteomes" id="UP001595640">
    <property type="component" value="Unassembled WGS sequence"/>
</dbReference>
<name>A0ABV7M5A6_9GAMM</name>
<proteinExistence type="predicted"/>
<feature type="domain" description="Aldehyde dehydrogenase" evidence="2">
    <location>
        <begin position="39"/>
        <end position="456"/>
    </location>
</feature>
<dbReference type="Gene3D" id="3.40.605.10">
    <property type="entry name" value="Aldehyde Dehydrogenase, Chain A, domain 1"/>
    <property type="match status" value="1"/>
</dbReference>
<dbReference type="CDD" id="cd07129">
    <property type="entry name" value="ALDH_KGSADH"/>
    <property type="match status" value="1"/>
</dbReference>
<evidence type="ECO:0000259" key="2">
    <source>
        <dbReference type="Pfam" id="PF00171"/>
    </source>
</evidence>
<dbReference type="InterPro" id="IPR015590">
    <property type="entry name" value="Aldehyde_DH_dom"/>
</dbReference>
<dbReference type="PANTHER" id="PTHR43353:SF3">
    <property type="entry name" value="ALDEHYDE DEHYDROGENASE-RELATED"/>
    <property type="match status" value="1"/>
</dbReference>
<dbReference type="SUPFAM" id="SSF53720">
    <property type="entry name" value="ALDH-like"/>
    <property type="match status" value="1"/>
</dbReference>
<accession>A0ABV7M5A6</accession>
<evidence type="ECO:0000256" key="1">
    <source>
        <dbReference type="ARBA" id="ARBA00023002"/>
    </source>
</evidence>
<protein>
    <submittedName>
        <fullName evidence="3">Aldehyde dehydrogenase (NADP(+))</fullName>
    </submittedName>
</protein>